<dbReference type="SUPFAM" id="SSF53254">
    <property type="entry name" value="Phosphoglycerate mutase-like"/>
    <property type="match status" value="1"/>
</dbReference>
<protein>
    <submittedName>
        <fullName evidence="2">Histidine phosphatase family protein</fullName>
    </submittedName>
</protein>
<dbReference type="NCBIfam" id="TIGR03848">
    <property type="entry name" value="MSMEG_4193"/>
    <property type="match status" value="1"/>
</dbReference>
<dbReference type="RefSeq" id="WP_344995934.1">
    <property type="nucleotide sequence ID" value="NZ_BAABFR010000034.1"/>
</dbReference>
<dbReference type="EMBL" id="BAABFR010000034">
    <property type="protein sequence ID" value="GAA4393761.1"/>
    <property type="molecule type" value="Genomic_DNA"/>
</dbReference>
<dbReference type="SMART" id="SM00855">
    <property type="entry name" value="PGAM"/>
    <property type="match status" value="1"/>
</dbReference>
<gene>
    <name evidence="2" type="ORF">GCM10023147_24790</name>
</gene>
<evidence type="ECO:0000256" key="1">
    <source>
        <dbReference type="ARBA" id="ARBA00022801"/>
    </source>
</evidence>
<keyword evidence="1" id="KW-0378">Hydrolase</keyword>
<dbReference type="Proteomes" id="UP001500635">
    <property type="component" value="Unassembled WGS sequence"/>
</dbReference>
<evidence type="ECO:0000313" key="2">
    <source>
        <dbReference type="EMBL" id="GAA4393761.1"/>
    </source>
</evidence>
<evidence type="ECO:0000313" key="3">
    <source>
        <dbReference type="Proteomes" id="UP001500635"/>
    </source>
</evidence>
<dbReference type="InterPro" id="IPR029033">
    <property type="entry name" value="His_PPase_superfam"/>
</dbReference>
<dbReference type="PANTHER" id="PTHR46517:SF1">
    <property type="entry name" value="FRUCTOSE-2,6-BISPHOSPHATASE TIGAR"/>
    <property type="match status" value="1"/>
</dbReference>
<comment type="caution">
    <text evidence="2">The sequence shown here is derived from an EMBL/GenBank/DDBJ whole genome shotgun (WGS) entry which is preliminary data.</text>
</comment>
<dbReference type="PANTHER" id="PTHR46517">
    <property type="entry name" value="FRUCTOSE-2,6-BISPHOSPHATASE TIGAR"/>
    <property type="match status" value="1"/>
</dbReference>
<dbReference type="Gene3D" id="3.40.50.1240">
    <property type="entry name" value="Phosphoglycerate mutase-like"/>
    <property type="match status" value="1"/>
</dbReference>
<reference evidence="3" key="1">
    <citation type="journal article" date="2019" name="Int. J. Syst. Evol. Microbiol.">
        <title>The Global Catalogue of Microorganisms (GCM) 10K type strain sequencing project: providing services to taxonomists for standard genome sequencing and annotation.</title>
        <authorList>
            <consortium name="The Broad Institute Genomics Platform"/>
            <consortium name="The Broad Institute Genome Sequencing Center for Infectious Disease"/>
            <person name="Wu L."/>
            <person name="Ma J."/>
        </authorList>
    </citation>
    <scope>NUCLEOTIDE SEQUENCE [LARGE SCALE GENOMIC DNA]</scope>
    <source>
        <strain evidence="3">JCM 17688</strain>
    </source>
</reference>
<dbReference type="InterPro" id="IPR022492">
    <property type="entry name" value="Phosphomutase_MSMEG4193_put"/>
</dbReference>
<name>A0ABP8JNV0_9ACTN</name>
<dbReference type="CDD" id="cd07067">
    <property type="entry name" value="HP_PGM_like"/>
    <property type="match status" value="1"/>
</dbReference>
<proteinExistence type="predicted"/>
<dbReference type="Pfam" id="PF00300">
    <property type="entry name" value="His_Phos_1"/>
    <property type="match status" value="1"/>
</dbReference>
<dbReference type="InterPro" id="IPR051695">
    <property type="entry name" value="Phosphoglycerate_Mutase"/>
</dbReference>
<dbReference type="InterPro" id="IPR013078">
    <property type="entry name" value="His_Pase_superF_clade-1"/>
</dbReference>
<organism evidence="2 3">
    <name type="scientific">Tsukamurella soli</name>
    <dbReference type="NCBI Taxonomy" id="644556"/>
    <lineage>
        <taxon>Bacteria</taxon>
        <taxon>Bacillati</taxon>
        <taxon>Actinomycetota</taxon>
        <taxon>Actinomycetes</taxon>
        <taxon>Mycobacteriales</taxon>
        <taxon>Tsukamurellaceae</taxon>
        <taxon>Tsukamurella</taxon>
    </lineage>
</organism>
<keyword evidence="3" id="KW-1185">Reference proteome</keyword>
<sequence>MTVILIRHGRSTSNTSGVLAGRSAGVELDEVGRDQAAGLVARLDGAEIAAAVRSPLVRCAQTLGPLLAAHGLEATVDDRLAEVDYGQWTGRKISDLLSEPLWKVVQQQPSAVVFPDGEALAAVQARAVAAVREHDRAVTERYGPHALWVACSHGDVIKSVIADAVGSHLDQFQRIVVNPASMSVVSYGEARPMVLCVNATGAVSLPHKPPKEATVGGETGA</sequence>
<accession>A0ABP8JNV0</accession>